<dbReference type="AlphaFoldDB" id="A0A1B6F3T3"/>
<feature type="transmembrane region" description="Helical" evidence="2">
    <location>
        <begin position="32"/>
        <end position="51"/>
    </location>
</feature>
<feature type="transmembrane region" description="Helical" evidence="2">
    <location>
        <begin position="443"/>
        <end position="469"/>
    </location>
</feature>
<feature type="region of interest" description="Disordered" evidence="1">
    <location>
        <begin position="326"/>
        <end position="382"/>
    </location>
</feature>
<feature type="transmembrane region" description="Helical" evidence="2">
    <location>
        <begin position="6"/>
        <end position="25"/>
    </location>
</feature>
<accession>A0A1B6F3T3</accession>
<feature type="compositionally biased region" description="Low complexity" evidence="1">
    <location>
        <begin position="338"/>
        <end position="353"/>
    </location>
</feature>
<organism evidence="3">
    <name type="scientific">Cuerna arida</name>
    <dbReference type="NCBI Taxonomy" id="1464854"/>
    <lineage>
        <taxon>Eukaryota</taxon>
        <taxon>Metazoa</taxon>
        <taxon>Ecdysozoa</taxon>
        <taxon>Arthropoda</taxon>
        <taxon>Hexapoda</taxon>
        <taxon>Insecta</taxon>
        <taxon>Pterygota</taxon>
        <taxon>Neoptera</taxon>
        <taxon>Paraneoptera</taxon>
        <taxon>Hemiptera</taxon>
        <taxon>Auchenorrhyncha</taxon>
        <taxon>Membracoidea</taxon>
        <taxon>Cicadellidae</taxon>
        <taxon>Cicadellinae</taxon>
        <taxon>Proconiini</taxon>
        <taxon>Cuerna</taxon>
    </lineage>
</organism>
<proteinExistence type="predicted"/>
<feature type="compositionally biased region" description="Polar residues" evidence="1">
    <location>
        <begin position="237"/>
        <end position="257"/>
    </location>
</feature>
<evidence type="ECO:0000256" key="2">
    <source>
        <dbReference type="SAM" id="Phobius"/>
    </source>
</evidence>
<reference evidence="3" key="1">
    <citation type="submission" date="2015-11" db="EMBL/GenBank/DDBJ databases">
        <title>De novo transcriptome assembly of four potential Pierce s Disease insect vectors from Arizona vineyards.</title>
        <authorList>
            <person name="Tassone E.E."/>
        </authorList>
    </citation>
    <scope>NUCLEOTIDE SEQUENCE</scope>
</reference>
<gene>
    <name evidence="3" type="ORF">g.31471</name>
</gene>
<feature type="compositionally biased region" description="Basic and acidic residues" evidence="1">
    <location>
        <begin position="258"/>
        <end position="268"/>
    </location>
</feature>
<name>A0A1B6F3T3_9HEMI</name>
<keyword evidence="2" id="KW-1133">Transmembrane helix</keyword>
<evidence type="ECO:0000313" key="3">
    <source>
        <dbReference type="EMBL" id="JAS44870.1"/>
    </source>
</evidence>
<feature type="region of interest" description="Disordered" evidence="1">
    <location>
        <begin position="208"/>
        <end position="270"/>
    </location>
</feature>
<sequence>NNAYYNILWTLSFSLFVVTYSKMALVNKIPALGLFYLVCVVYCCSFIQGAYGNHAVKPMLFINFFDDEAGSETMSSPDVNENEIKAFSDEGLTNEFLHDSYSATSVYTANSTETVKSSKSTELNHSENALSDFFGNSVNEETGAVKLESLPSDKTEPGMSAEGFDNPESCDNIPLQITRIYFKAIATLIQHIMDAIFSVNEPPMNSRLGEAPMFEDDHLDSSPSRRLRKRDIPPGSELSTPTKQSDPEVQSSTQADTSSKDINTHDSSEGLVITPESNLIKTKLLSQEDKIVKISSNSSTNIELPHVGINSTTDINFMSVKAENKHESTLKNVPEQKSSTAPSTAHSSLASTSLKQSTSSPTGKPVTADEKKNIPQNDEIVSNADLLKGDPSFLLYDQTPGEKKAQENRHFYRIEPAEIQPKLVEHSEEEKDSENGQSSSTGVVLAMTGIVFAVIVVAFVGAAAAYTYVWKNNSYRHQGQHAGPGPSSQRSAMA</sequence>
<protein>
    <submittedName>
        <fullName evidence="3">Uncharacterized protein</fullName>
    </submittedName>
</protein>
<keyword evidence="2" id="KW-0472">Membrane</keyword>
<keyword evidence="2" id="KW-0812">Transmembrane</keyword>
<evidence type="ECO:0000256" key="1">
    <source>
        <dbReference type="SAM" id="MobiDB-lite"/>
    </source>
</evidence>
<dbReference type="EMBL" id="GECZ01024899">
    <property type="protein sequence ID" value="JAS44870.1"/>
    <property type="molecule type" value="Transcribed_RNA"/>
</dbReference>
<feature type="non-terminal residue" evidence="3">
    <location>
        <position position="1"/>
    </location>
</feature>